<dbReference type="EMBL" id="JAZAQF010000095">
    <property type="protein sequence ID" value="MFG3819604.1"/>
    <property type="molecule type" value="Genomic_DNA"/>
</dbReference>
<protein>
    <submittedName>
        <fullName evidence="1">Uncharacterized protein</fullName>
    </submittedName>
</protein>
<gene>
    <name evidence="1" type="ORF">VPK24_18315</name>
</gene>
<accession>A0ABW7CEN8</accession>
<organism evidence="1 2">
    <name type="scientific">Limnothrix redekei LRLZ20PSL1</name>
    <dbReference type="NCBI Taxonomy" id="3112953"/>
    <lineage>
        <taxon>Bacteria</taxon>
        <taxon>Bacillati</taxon>
        <taxon>Cyanobacteriota</taxon>
        <taxon>Cyanophyceae</taxon>
        <taxon>Pseudanabaenales</taxon>
        <taxon>Pseudanabaenaceae</taxon>
        <taxon>Limnothrix</taxon>
    </lineage>
</organism>
<comment type="caution">
    <text evidence="1">The sequence shown here is derived from an EMBL/GenBank/DDBJ whole genome shotgun (WGS) entry which is preliminary data.</text>
</comment>
<evidence type="ECO:0000313" key="1">
    <source>
        <dbReference type="EMBL" id="MFG3819604.1"/>
    </source>
</evidence>
<reference evidence="2" key="1">
    <citation type="journal article" date="2024" name="Algal Res.">
        <title>Biochemical, toxicological and genomic investigation of a high-biomass producing Limnothrix strain isolated from Italian shallow drinking water reservoir.</title>
        <authorList>
            <person name="Simonazzi M."/>
            <person name="Shishido T.K."/>
            <person name="Delbaje E."/>
            <person name="Wahlsten M."/>
            <person name="Fewer D.P."/>
            <person name="Sivonen K."/>
            <person name="Pezzolesi L."/>
            <person name="Pistocchi R."/>
        </authorList>
    </citation>
    <scope>NUCLEOTIDE SEQUENCE [LARGE SCALE GENOMIC DNA]</scope>
    <source>
        <strain evidence="2">LRLZ20PSL1</strain>
    </source>
</reference>
<dbReference type="Proteomes" id="UP001604335">
    <property type="component" value="Unassembled WGS sequence"/>
</dbReference>
<name>A0ABW7CEN8_9CYAN</name>
<dbReference type="RefSeq" id="WP_393015583.1">
    <property type="nucleotide sequence ID" value="NZ_JAZAQF010000095.1"/>
</dbReference>
<sequence length="171" mass="19669">MRPKLTDLNDWYRAELLMQPAFLRTIDNIRKQLESSGWKGTYEEFPVFPYGTSEEIQTRVTLLQQELTTASGERAAEITAALDDLPQPYPGYWFTLEHDGQSTRVDVWELCYSICFRDYQALSTLSAGDEVMVTIDLDLIGEDGDVDWHRLDEKAQRVVAQVFDRLANVIN</sequence>
<keyword evidence="2" id="KW-1185">Reference proteome</keyword>
<evidence type="ECO:0000313" key="2">
    <source>
        <dbReference type="Proteomes" id="UP001604335"/>
    </source>
</evidence>
<proteinExistence type="predicted"/>